<organism evidence="1 2">
    <name type="scientific">Ascidiaceihabitans donghaensis</name>
    <dbReference type="NCBI Taxonomy" id="1510460"/>
    <lineage>
        <taxon>Bacteria</taxon>
        <taxon>Pseudomonadati</taxon>
        <taxon>Pseudomonadota</taxon>
        <taxon>Alphaproteobacteria</taxon>
        <taxon>Rhodobacterales</taxon>
        <taxon>Paracoccaceae</taxon>
        <taxon>Ascidiaceihabitans</taxon>
    </lineage>
</organism>
<dbReference type="EMBL" id="OMOR01000001">
    <property type="protein sequence ID" value="SPH21794.1"/>
    <property type="molecule type" value="Genomic_DNA"/>
</dbReference>
<proteinExistence type="predicted"/>
<name>A0A2R8BFG2_9RHOB</name>
<gene>
    <name evidence="1" type="ORF">ASD8599_02544</name>
</gene>
<evidence type="ECO:0000313" key="1">
    <source>
        <dbReference type="EMBL" id="SPH21794.1"/>
    </source>
</evidence>
<protein>
    <submittedName>
        <fullName evidence="1">Uncharacterized protein</fullName>
    </submittedName>
</protein>
<keyword evidence="2" id="KW-1185">Reference proteome</keyword>
<dbReference type="AlphaFoldDB" id="A0A2R8BFG2"/>
<reference evidence="1 2" key="1">
    <citation type="submission" date="2018-03" db="EMBL/GenBank/DDBJ databases">
        <authorList>
            <person name="Keele B.F."/>
        </authorList>
    </citation>
    <scope>NUCLEOTIDE SEQUENCE [LARGE SCALE GENOMIC DNA]</scope>
    <source>
        <strain evidence="1 2">CECT 8599</strain>
    </source>
</reference>
<evidence type="ECO:0000313" key="2">
    <source>
        <dbReference type="Proteomes" id="UP000244880"/>
    </source>
</evidence>
<accession>A0A2R8BFG2</accession>
<dbReference type="Proteomes" id="UP000244880">
    <property type="component" value="Unassembled WGS sequence"/>
</dbReference>
<sequence>MDITECDLPETALHAYHLSEPITYTDCFTCDVKRDVDLQAFILAFYTSGIFKAERLVLRLLARAPSNDADVLALASGASTTLAVWKVEARAKDQIVLDAGRTKSWLHVAPSDTGTRLFFGSVVVPEPAKGGRPPRMGPVFETLLTPHKLYSRLLLAAAARRLAST</sequence>
<dbReference type="RefSeq" id="WP_219928856.1">
    <property type="nucleotide sequence ID" value="NZ_OMOR01000001.1"/>
</dbReference>